<proteinExistence type="predicted"/>
<organism evidence="1">
    <name type="scientific">Providencia stuartii</name>
    <dbReference type="NCBI Taxonomy" id="588"/>
    <lineage>
        <taxon>Bacteria</taxon>
        <taxon>Pseudomonadati</taxon>
        <taxon>Pseudomonadota</taxon>
        <taxon>Gammaproteobacteria</taxon>
        <taxon>Enterobacterales</taxon>
        <taxon>Morganellaceae</taxon>
        <taxon>Providencia</taxon>
    </lineage>
</organism>
<evidence type="ECO:0000313" key="1">
    <source>
        <dbReference type="EMBL" id="EMJ5134005.1"/>
    </source>
</evidence>
<name>A0AAI9DBC9_PROST</name>
<gene>
    <name evidence="1" type="ORF">RG298_001716</name>
</gene>
<dbReference type="EMBL" id="ABMABF030000005">
    <property type="protein sequence ID" value="EMJ5134005.1"/>
    <property type="molecule type" value="Genomic_DNA"/>
</dbReference>
<accession>A0AAI9DBC9</accession>
<sequence length="76" mass="8757">MKVKLLNDGGHSELKDIKFPLEVDGELDGKFLAVVDKSEFYFDDDELNNSRDYFIFVIGRECELIDDIPVDCHSML</sequence>
<protein>
    <submittedName>
        <fullName evidence="1">Uncharacterized protein</fullName>
    </submittedName>
</protein>
<reference evidence="1" key="1">
    <citation type="submission" date="2024-02" db="EMBL/GenBank/DDBJ databases">
        <authorList>
            <consortium name="Clinical and Environmental Microbiology Branch: Whole genome sequencing antimicrobial resistance pathogens in the healthcare setting"/>
        </authorList>
    </citation>
    <scope>NUCLEOTIDE SEQUENCE</scope>
    <source>
        <strain evidence="1">2021GO-0154</strain>
    </source>
</reference>
<comment type="caution">
    <text evidence="1">The sequence shown here is derived from an EMBL/GenBank/DDBJ whole genome shotgun (WGS) entry which is preliminary data.</text>
</comment>
<dbReference type="AlphaFoldDB" id="A0AAI9DBC9"/>